<organism evidence="2 4">
    <name type="scientific">Colwellia hornerae</name>
    <dbReference type="NCBI Taxonomy" id="89402"/>
    <lineage>
        <taxon>Bacteria</taxon>
        <taxon>Pseudomonadati</taxon>
        <taxon>Pseudomonadota</taxon>
        <taxon>Gammaproteobacteria</taxon>
        <taxon>Alteromonadales</taxon>
        <taxon>Colwelliaceae</taxon>
        <taxon>Colwellia</taxon>
    </lineage>
</organism>
<gene>
    <name evidence="1" type="ORF">ESZ26_02000</name>
    <name evidence="2" type="ORF">ESZ27_01610</name>
</gene>
<evidence type="ECO:0000313" key="1">
    <source>
        <dbReference type="EMBL" id="TWX62627.1"/>
    </source>
</evidence>
<dbReference type="AlphaFoldDB" id="A0A5C6QSG9"/>
<accession>A0A5C6QSG9</accession>
<dbReference type="Proteomes" id="UP000321525">
    <property type="component" value="Unassembled WGS sequence"/>
</dbReference>
<dbReference type="RefSeq" id="WP_146797186.1">
    <property type="nucleotide sequence ID" value="NZ_VOLP01000003.1"/>
</dbReference>
<evidence type="ECO:0008006" key="5">
    <source>
        <dbReference type="Google" id="ProtNLM"/>
    </source>
</evidence>
<evidence type="ECO:0000313" key="4">
    <source>
        <dbReference type="Proteomes" id="UP000321917"/>
    </source>
</evidence>
<evidence type="ECO:0000313" key="2">
    <source>
        <dbReference type="EMBL" id="TWX71538.1"/>
    </source>
</evidence>
<proteinExistence type="predicted"/>
<comment type="caution">
    <text evidence="2">The sequence shown here is derived from an EMBL/GenBank/DDBJ whole genome shotgun (WGS) entry which is preliminary data.</text>
</comment>
<dbReference type="EMBL" id="VOLR01000002">
    <property type="protein sequence ID" value="TWX62627.1"/>
    <property type="molecule type" value="Genomic_DNA"/>
</dbReference>
<name>A0A5C6QSG9_9GAMM</name>
<keyword evidence="3" id="KW-1185">Reference proteome</keyword>
<dbReference type="Proteomes" id="UP000321917">
    <property type="component" value="Unassembled WGS sequence"/>
</dbReference>
<sequence length="151" mass="18132">MRFHQIKEIYQHIKDVNREFETFCQQLLKKTKDERLRMFIHYLIDKQDGNNDYLDTLIKSESHKVTDSWVDEDIEHGLAKKFIEYKQQTILSIDEILAINIEIIETINDWLLLIVDLSTNQTVKEHILDLIERQSQQSHKLVHSAHRMDDM</sequence>
<dbReference type="EMBL" id="VOLQ01000002">
    <property type="protein sequence ID" value="TWX71538.1"/>
    <property type="molecule type" value="Genomic_DNA"/>
</dbReference>
<dbReference type="OrthoDB" id="6227100at2"/>
<protein>
    <recommendedName>
        <fullName evidence="5">DUF2383 domain-containing protein</fullName>
    </recommendedName>
</protein>
<reference evidence="2 4" key="1">
    <citation type="submission" date="2019-07" db="EMBL/GenBank/DDBJ databases">
        <title>Genomes of sea-ice associated Colwellia species.</title>
        <authorList>
            <person name="Bowman J.P."/>
        </authorList>
    </citation>
    <scope>NUCLEOTIDE SEQUENCE [LARGE SCALE GENOMIC DNA]</scope>
    <source>
        <strain evidence="1 3">ACAM 607</strain>
        <strain evidence="2 4">IC036</strain>
    </source>
</reference>
<evidence type="ECO:0000313" key="3">
    <source>
        <dbReference type="Proteomes" id="UP000321525"/>
    </source>
</evidence>